<dbReference type="Gene3D" id="1.20.1280.50">
    <property type="match status" value="1"/>
</dbReference>
<sequence>MLLPPPRIPSPSSSLQSLLMASLPDDLLVECLARVPRGSIRQCAMVCRHWRTIVQSDLYYRARGKLRMLESFVVVFGGIGSGLSSATYSQSTGQWQAGLLFPDNHDHDHDTSSSDHTFIHAQSAVLQHRILVLGATLAGDCTMVYDTWRRTVARAAPMLLPRKKFACCVIGDRVYVAGGASRCRASRDIVMHEAEVYDPELDTWRRLPDMRHRRYGCIGAAVDGIFYVIGGIRRPYAYLSSMDCFDPRVNAWLKSRPLPIGGGCVISCTVVGSCIYMLSSHAVELSFWRYDTRGQAWSRINLPPIPSPLRIDNLLKFSCVTVGSAVHIIQVGGCIDDLLRRGGRNPRGLREGLVLVYDTRGQEWSKAPHLPDMRNGAVCAVVQC</sequence>
<keyword evidence="5" id="KW-1185">Reference proteome</keyword>
<evidence type="ECO:0000256" key="1">
    <source>
        <dbReference type="ARBA" id="ARBA00022441"/>
    </source>
</evidence>
<name>D8RG60_SELML</name>
<protein>
    <recommendedName>
        <fullName evidence="3">F-box domain-containing protein</fullName>
    </recommendedName>
</protein>
<dbReference type="SMART" id="SM00256">
    <property type="entry name" value="FBOX"/>
    <property type="match status" value="1"/>
</dbReference>
<dbReference type="InParanoid" id="D8RG60"/>
<dbReference type="Pfam" id="PF00646">
    <property type="entry name" value="F-box"/>
    <property type="match status" value="1"/>
</dbReference>
<dbReference type="Proteomes" id="UP000001514">
    <property type="component" value="Unassembled WGS sequence"/>
</dbReference>
<dbReference type="Gene3D" id="2.120.10.80">
    <property type="entry name" value="Kelch-type beta propeller"/>
    <property type="match status" value="1"/>
</dbReference>
<gene>
    <name evidence="4" type="ORF">SELMODRAFT_92558</name>
</gene>
<dbReference type="PANTHER" id="PTHR46344">
    <property type="entry name" value="OS02G0202900 PROTEIN"/>
    <property type="match status" value="1"/>
</dbReference>
<dbReference type="PANTHER" id="PTHR46344:SF16">
    <property type="entry name" value="KELCH MOTIF FAMILY PROTEIN, EXPRESSED"/>
    <property type="match status" value="1"/>
</dbReference>
<dbReference type="SMART" id="SM00612">
    <property type="entry name" value="Kelch"/>
    <property type="match status" value="3"/>
</dbReference>
<dbReference type="eggNOG" id="KOG1072">
    <property type="taxonomic scope" value="Eukaryota"/>
</dbReference>
<dbReference type="HOGENOM" id="CLU_056077_0_0_1"/>
<evidence type="ECO:0000256" key="2">
    <source>
        <dbReference type="ARBA" id="ARBA00022737"/>
    </source>
</evidence>
<dbReference type="EMBL" id="GL377578">
    <property type="protein sequence ID" value="EFJ29239.1"/>
    <property type="molecule type" value="Genomic_DNA"/>
</dbReference>
<keyword evidence="2" id="KW-0677">Repeat</keyword>
<dbReference type="Gramene" id="EFJ29239">
    <property type="protein sequence ID" value="EFJ29239"/>
    <property type="gene ID" value="SELMODRAFT_92558"/>
</dbReference>
<dbReference type="InterPro" id="IPR015915">
    <property type="entry name" value="Kelch-typ_b-propeller"/>
</dbReference>
<dbReference type="FunCoup" id="D8RG60">
    <property type="interactions" value="161"/>
</dbReference>
<organism evidence="5">
    <name type="scientific">Selaginella moellendorffii</name>
    <name type="common">Spikemoss</name>
    <dbReference type="NCBI Taxonomy" id="88036"/>
    <lineage>
        <taxon>Eukaryota</taxon>
        <taxon>Viridiplantae</taxon>
        <taxon>Streptophyta</taxon>
        <taxon>Embryophyta</taxon>
        <taxon>Tracheophyta</taxon>
        <taxon>Lycopodiopsida</taxon>
        <taxon>Selaginellales</taxon>
        <taxon>Selaginellaceae</taxon>
        <taxon>Selaginella</taxon>
    </lineage>
</organism>
<dbReference type="Pfam" id="PF01344">
    <property type="entry name" value="Kelch_1"/>
    <property type="match status" value="2"/>
</dbReference>
<evidence type="ECO:0000313" key="4">
    <source>
        <dbReference type="EMBL" id="EFJ29239.1"/>
    </source>
</evidence>
<dbReference type="PROSITE" id="PS50181">
    <property type="entry name" value="FBOX"/>
    <property type="match status" value="1"/>
</dbReference>
<dbReference type="SUPFAM" id="SSF81383">
    <property type="entry name" value="F-box domain"/>
    <property type="match status" value="1"/>
</dbReference>
<keyword evidence="1" id="KW-0880">Kelch repeat</keyword>
<dbReference type="KEGG" id="smo:SELMODRAFT_92558"/>
<dbReference type="InterPro" id="IPR001810">
    <property type="entry name" value="F-box_dom"/>
</dbReference>
<evidence type="ECO:0000313" key="5">
    <source>
        <dbReference type="Proteomes" id="UP000001514"/>
    </source>
</evidence>
<dbReference type="InterPro" id="IPR036047">
    <property type="entry name" value="F-box-like_dom_sf"/>
</dbReference>
<dbReference type="InterPro" id="IPR006652">
    <property type="entry name" value="Kelch_1"/>
</dbReference>
<dbReference type="CDD" id="cd22152">
    <property type="entry name" value="F-box_AtAFR-like"/>
    <property type="match status" value="1"/>
</dbReference>
<dbReference type="SUPFAM" id="SSF117281">
    <property type="entry name" value="Kelch motif"/>
    <property type="match status" value="1"/>
</dbReference>
<evidence type="ECO:0000259" key="3">
    <source>
        <dbReference type="PROSITE" id="PS50181"/>
    </source>
</evidence>
<reference evidence="4 5" key="1">
    <citation type="journal article" date="2011" name="Science">
        <title>The Selaginella genome identifies genetic changes associated with the evolution of vascular plants.</title>
        <authorList>
            <person name="Banks J.A."/>
            <person name="Nishiyama T."/>
            <person name="Hasebe M."/>
            <person name="Bowman J.L."/>
            <person name="Gribskov M."/>
            <person name="dePamphilis C."/>
            <person name="Albert V.A."/>
            <person name="Aono N."/>
            <person name="Aoyama T."/>
            <person name="Ambrose B.A."/>
            <person name="Ashton N.W."/>
            <person name="Axtell M.J."/>
            <person name="Barker E."/>
            <person name="Barker M.S."/>
            <person name="Bennetzen J.L."/>
            <person name="Bonawitz N.D."/>
            <person name="Chapple C."/>
            <person name="Cheng C."/>
            <person name="Correa L.G."/>
            <person name="Dacre M."/>
            <person name="DeBarry J."/>
            <person name="Dreyer I."/>
            <person name="Elias M."/>
            <person name="Engstrom E.M."/>
            <person name="Estelle M."/>
            <person name="Feng L."/>
            <person name="Finet C."/>
            <person name="Floyd S.K."/>
            <person name="Frommer W.B."/>
            <person name="Fujita T."/>
            <person name="Gramzow L."/>
            <person name="Gutensohn M."/>
            <person name="Harholt J."/>
            <person name="Hattori M."/>
            <person name="Heyl A."/>
            <person name="Hirai T."/>
            <person name="Hiwatashi Y."/>
            <person name="Ishikawa M."/>
            <person name="Iwata M."/>
            <person name="Karol K.G."/>
            <person name="Koehler B."/>
            <person name="Kolukisaoglu U."/>
            <person name="Kubo M."/>
            <person name="Kurata T."/>
            <person name="Lalonde S."/>
            <person name="Li K."/>
            <person name="Li Y."/>
            <person name="Litt A."/>
            <person name="Lyons E."/>
            <person name="Manning G."/>
            <person name="Maruyama T."/>
            <person name="Michael T.P."/>
            <person name="Mikami K."/>
            <person name="Miyazaki S."/>
            <person name="Morinaga S."/>
            <person name="Murata T."/>
            <person name="Mueller-Roeber B."/>
            <person name="Nelson D.R."/>
            <person name="Obara M."/>
            <person name="Oguri Y."/>
            <person name="Olmstead R.G."/>
            <person name="Onodera N."/>
            <person name="Petersen B.L."/>
            <person name="Pils B."/>
            <person name="Prigge M."/>
            <person name="Rensing S.A."/>
            <person name="Riano-Pachon D.M."/>
            <person name="Roberts A.W."/>
            <person name="Sato Y."/>
            <person name="Scheller H.V."/>
            <person name="Schulz B."/>
            <person name="Schulz C."/>
            <person name="Shakirov E.V."/>
            <person name="Shibagaki N."/>
            <person name="Shinohara N."/>
            <person name="Shippen D.E."/>
            <person name="Soerensen I."/>
            <person name="Sotooka R."/>
            <person name="Sugimoto N."/>
            <person name="Sugita M."/>
            <person name="Sumikawa N."/>
            <person name="Tanurdzic M."/>
            <person name="Theissen G."/>
            <person name="Ulvskov P."/>
            <person name="Wakazuki S."/>
            <person name="Weng J.K."/>
            <person name="Willats W.W."/>
            <person name="Wipf D."/>
            <person name="Wolf P.G."/>
            <person name="Yang L."/>
            <person name="Zimmer A.D."/>
            <person name="Zhu Q."/>
            <person name="Mitros T."/>
            <person name="Hellsten U."/>
            <person name="Loque D."/>
            <person name="Otillar R."/>
            <person name="Salamov A."/>
            <person name="Schmutz J."/>
            <person name="Shapiro H."/>
            <person name="Lindquist E."/>
            <person name="Lucas S."/>
            <person name="Rokhsar D."/>
            <person name="Grigoriev I.V."/>
        </authorList>
    </citation>
    <scope>NUCLEOTIDE SEQUENCE [LARGE SCALE GENOMIC DNA]</scope>
</reference>
<dbReference type="AlphaFoldDB" id="D8RG60"/>
<proteinExistence type="predicted"/>
<feature type="domain" description="F-box" evidence="3">
    <location>
        <begin position="17"/>
        <end position="63"/>
    </location>
</feature>
<accession>D8RG60</accession>
<dbReference type="OrthoDB" id="45365at2759"/>
<dbReference type="OMA" id="ACATEGH"/>